<organism evidence="11 12">
    <name type="scientific">Fusarium piperis</name>
    <dbReference type="NCBI Taxonomy" id="1435070"/>
    <lineage>
        <taxon>Eukaryota</taxon>
        <taxon>Fungi</taxon>
        <taxon>Dikarya</taxon>
        <taxon>Ascomycota</taxon>
        <taxon>Pezizomycotina</taxon>
        <taxon>Sordariomycetes</taxon>
        <taxon>Hypocreomycetidae</taxon>
        <taxon>Hypocreales</taxon>
        <taxon>Nectriaceae</taxon>
        <taxon>Fusarium</taxon>
        <taxon>Fusarium solani species complex</taxon>
    </lineage>
</organism>
<evidence type="ECO:0000256" key="9">
    <source>
        <dbReference type="SAM" id="MobiDB-lite"/>
    </source>
</evidence>
<dbReference type="AlphaFoldDB" id="A0A9W8WIU9"/>
<feature type="compositionally biased region" description="Basic residues" evidence="9">
    <location>
        <begin position="561"/>
        <end position="570"/>
    </location>
</feature>
<evidence type="ECO:0000256" key="1">
    <source>
        <dbReference type="ARBA" id="ARBA00004123"/>
    </source>
</evidence>
<feature type="region of interest" description="Disordered" evidence="9">
    <location>
        <begin position="177"/>
        <end position="199"/>
    </location>
</feature>
<feature type="compositionally biased region" description="Low complexity" evidence="9">
    <location>
        <begin position="591"/>
        <end position="609"/>
    </location>
</feature>
<dbReference type="PROSITE" id="PS00028">
    <property type="entry name" value="ZINC_FINGER_C2H2_1"/>
    <property type="match status" value="2"/>
</dbReference>
<comment type="caution">
    <text evidence="11">The sequence shown here is derived from an EMBL/GenBank/DDBJ whole genome shotgun (WGS) entry which is preliminary data.</text>
</comment>
<feature type="region of interest" description="Disordered" evidence="9">
    <location>
        <begin position="1"/>
        <end position="33"/>
    </location>
</feature>
<name>A0A9W8WIU9_9HYPO</name>
<dbReference type="Proteomes" id="UP001140502">
    <property type="component" value="Unassembled WGS sequence"/>
</dbReference>
<evidence type="ECO:0000259" key="10">
    <source>
        <dbReference type="PROSITE" id="PS50157"/>
    </source>
</evidence>
<feature type="region of interest" description="Disordered" evidence="9">
    <location>
        <begin position="256"/>
        <end position="276"/>
    </location>
</feature>
<feature type="compositionally biased region" description="Polar residues" evidence="9">
    <location>
        <begin position="366"/>
        <end position="388"/>
    </location>
</feature>
<dbReference type="SMART" id="SM00355">
    <property type="entry name" value="ZnF_C2H2"/>
    <property type="match status" value="2"/>
</dbReference>
<feature type="compositionally biased region" description="Basic and acidic residues" evidence="9">
    <location>
        <begin position="571"/>
        <end position="583"/>
    </location>
</feature>
<gene>
    <name evidence="11" type="primary">ACE2</name>
    <name evidence="11" type="ORF">N0V84_002683</name>
</gene>
<feature type="compositionally biased region" description="Polar residues" evidence="9">
    <location>
        <begin position="403"/>
        <end position="416"/>
    </location>
</feature>
<keyword evidence="4 8" id="KW-0863">Zinc-finger</keyword>
<dbReference type="PROSITE" id="PS50157">
    <property type="entry name" value="ZINC_FINGER_C2H2_2"/>
    <property type="match status" value="2"/>
</dbReference>
<comment type="subcellular location">
    <subcellularLocation>
        <location evidence="1">Nucleus</location>
    </subcellularLocation>
</comment>
<dbReference type="PANTHER" id="PTHR14003:SF19">
    <property type="entry name" value="YY2 TRANSCRIPTION FACTOR"/>
    <property type="match status" value="1"/>
</dbReference>
<dbReference type="PANTHER" id="PTHR14003">
    <property type="entry name" value="TRANSCRIPTIONAL REPRESSOR PROTEIN YY"/>
    <property type="match status" value="1"/>
</dbReference>
<evidence type="ECO:0000256" key="2">
    <source>
        <dbReference type="ARBA" id="ARBA00022723"/>
    </source>
</evidence>
<dbReference type="GO" id="GO:0008270">
    <property type="term" value="F:zinc ion binding"/>
    <property type="evidence" value="ECO:0007669"/>
    <property type="project" value="UniProtKB-KW"/>
</dbReference>
<feature type="region of interest" description="Disordered" evidence="9">
    <location>
        <begin position="308"/>
        <end position="330"/>
    </location>
</feature>
<dbReference type="GO" id="GO:0000981">
    <property type="term" value="F:DNA-binding transcription factor activity, RNA polymerase II-specific"/>
    <property type="evidence" value="ECO:0007669"/>
    <property type="project" value="TreeGrafter"/>
</dbReference>
<evidence type="ECO:0000256" key="3">
    <source>
        <dbReference type="ARBA" id="ARBA00022737"/>
    </source>
</evidence>
<accession>A0A9W8WIU9</accession>
<keyword evidence="12" id="KW-1185">Reference proteome</keyword>
<keyword evidence="2" id="KW-0479">Metal-binding</keyword>
<proteinExistence type="predicted"/>
<dbReference type="GO" id="GO:0000785">
    <property type="term" value="C:chromatin"/>
    <property type="evidence" value="ECO:0007669"/>
    <property type="project" value="TreeGrafter"/>
</dbReference>
<sequence length="817" mass="90118">MRSDHSACHAQIRQHRRQNSTPSGFEGANVPNRLPRNVRQAAQGHRRGLSLDIRGHHNMASPATRQAYVSTNTNNAGLVNYTQEQFRARAGSHQNPYTNLTAAANASESYLTSQQAQSFDAFDPSSMSFQSYNPELDALLGRGQAAYADNMSAGKGFDVFDNSSAFSTPTFANFAESPSAPGWVSEGDTSSTRRNSRRMSNDLMDRADRFDLNVDGLPRPMTPPNQNLQSQSLGWAMPLRNGNMADMEEDYLPPTPIETPQDPTVKDEPRPNRFANGYDESMEETVKPVRNRGGNPRVQNIFQDIRQQTEQTPSRSAQPNPMTGADSFSIPLSSRDLMSMSNFNDEFLKIEASFDRDAPNGLPVDQQFSQRTTPNTPQTTHFMPFDNTSLDKPDLRPYPLNAHTLSSIPMQTPSRRQSPHHRRTDSVASQASAASIASINIEDTKTETGVSQEEITQYISGPDAKNGRWHCLYEGCGKDFGRKENIKSHVQTHLNDRQYQCPTCQKCFVRQHDLKRHAKIHTGIKPYPCECGNTFARHDALTRHRQRGMCIGAFDGIVRKSAKRGRPPKNRRPDMEARLEKSTRTRKKNMSISSTSSFSAYSDSSVVNSPENDLDMLDDAMMDIGMGSQTQALAHMSSASMSSAPMSSLPTATLNDFASSPSAVSAHSYVSPEALMENTPPNNYVSPGEIMESTPANGGSPAKSNASRSNTPPALSQSSSPPLQPQSFFDVDNTLNTDDLSTLSGTSTLMTSGAMADTLPLVMSEQDHDALLQFSNDDNDCVSLYRDPEMLMMSKLEDDLDNNDLFMNNGDDFFGTS</sequence>
<feature type="compositionally biased region" description="Low complexity" evidence="9">
    <location>
        <begin position="712"/>
        <end position="733"/>
    </location>
</feature>
<evidence type="ECO:0000256" key="4">
    <source>
        <dbReference type="ARBA" id="ARBA00022771"/>
    </source>
</evidence>
<keyword evidence="5" id="KW-0862">Zinc</keyword>
<evidence type="ECO:0000256" key="6">
    <source>
        <dbReference type="ARBA" id="ARBA00023242"/>
    </source>
</evidence>
<protein>
    <recommendedName>
        <fullName evidence="7">C2H2 type master regulator of conidiophore development brlA</fullName>
    </recommendedName>
</protein>
<dbReference type="GO" id="GO:0000978">
    <property type="term" value="F:RNA polymerase II cis-regulatory region sequence-specific DNA binding"/>
    <property type="evidence" value="ECO:0007669"/>
    <property type="project" value="TreeGrafter"/>
</dbReference>
<dbReference type="Gene3D" id="3.30.160.60">
    <property type="entry name" value="Classic Zinc Finger"/>
    <property type="match status" value="3"/>
</dbReference>
<feature type="region of interest" description="Disordered" evidence="9">
    <location>
        <begin position="561"/>
        <end position="613"/>
    </location>
</feature>
<dbReference type="FunFam" id="3.30.160.60:FF:000145">
    <property type="entry name" value="Zinc finger protein 574"/>
    <property type="match status" value="1"/>
</dbReference>
<dbReference type="EMBL" id="JAPEUR010000034">
    <property type="protein sequence ID" value="KAJ4326857.1"/>
    <property type="molecule type" value="Genomic_DNA"/>
</dbReference>
<keyword evidence="3" id="KW-0677">Repeat</keyword>
<dbReference type="FunFam" id="3.30.160.60:FF:000504">
    <property type="entry name" value="C2H2 transcription factor swi5"/>
    <property type="match status" value="1"/>
</dbReference>
<evidence type="ECO:0000313" key="11">
    <source>
        <dbReference type="EMBL" id="KAJ4326857.1"/>
    </source>
</evidence>
<evidence type="ECO:0000256" key="5">
    <source>
        <dbReference type="ARBA" id="ARBA00022833"/>
    </source>
</evidence>
<dbReference type="GO" id="GO:0005667">
    <property type="term" value="C:transcription regulator complex"/>
    <property type="evidence" value="ECO:0007669"/>
    <property type="project" value="TreeGrafter"/>
</dbReference>
<reference evidence="11" key="1">
    <citation type="submission" date="2022-10" db="EMBL/GenBank/DDBJ databases">
        <title>Tapping the CABI collections for fungal endophytes: first genome assemblies for Collariella, Neodidymelliopsis, Ascochyta clinopodiicola, Didymella pomorum, Didymosphaeria variabile, Neocosmospora piperis and Neocucurbitaria cava.</title>
        <authorList>
            <person name="Hill R."/>
        </authorList>
    </citation>
    <scope>NUCLEOTIDE SEQUENCE</scope>
    <source>
        <strain evidence="11">IMI 366586</strain>
    </source>
</reference>
<feature type="domain" description="C2H2-type" evidence="10">
    <location>
        <begin position="469"/>
        <end position="498"/>
    </location>
</feature>
<dbReference type="OrthoDB" id="3437960at2759"/>
<evidence type="ECO:0000313" key="12">
    <source>
        <dbReference type="Proteomes" id="UP001140502"/>
    </source>
</evidence>
<dbReference type="InterPro" id="IPR036236">
    <property type="entry name" value="Znf_C2H2_sf"/>
</dbReference>
<feature type="region of interest" description="Disordered" evidence="9">
    <location>
        <begin position="674"/>
        <end position="733"/>
    </location>
</feature>
<dbReference type="GO" id="GO:0005634">
    <property type="term" value="C:nucleus"/>
    <property type="evidence" value="ECO:0007669"/>
    <property type="project" value="UniProtKB-SubCell"/>
</dbReference>
<keyword evidence="6" id="KW-0539">Nucleus</keyword>
<evidence type="ECO:0000256" key="7">
    <source>
        <dbReference type="ARBA" id="ARBA00044085"/>
    </source>
</evidence>
<feature type="compositionally biased region" description="Polar residues" evidence="9">
    <location>
        <begin position="694"/>
        <end position="711"/>
    </location>
</feature>
<evidence type="ECO:0000256" key="8">
    <source>
        <dbReference type="PROSITE-ProRule" id="PRU00042"/>
    </source>
</evidence>
<dbReference type="SUPFAM" id="SSF57667">
    <property type="entry name" value="beta-beta-alpha zinc fingers"/>
    <property type="match status" value="2"/>
</dbReference>
<feature type="region of interest" description="Disordered" evidence="9">
    <location>
        <begin position="358"/>
        <end position="433"/>
    </location>
</feature>
<dbReference type="Pfam" id="PF00096">
    <property type="entry name" value="zf-C2H2"/>
    <property type="match status" value="1"/>
</dbReference>
<feature type="compositionally biased region" description="Polar residues" evidence="9">
    <location>
        <begin position="308"/>
        <end position="321"/>
    </location>
</feature>
<feature type="domain" description="C2H2-type" evidence="10">
    <location>
        <begin position="499"/>
        <end position="526"/>
    </location>
</feature>
<dbReference type="InterPro" id="IPR013087">
    <property type="entry name" value="Znf_C2H2_type"/>
</dbReference>